<dbReference type="AlphaFoldDB" id="A0A4S3J6J0"/>
<dbReference type="EMBL" id="SOSA01000614">
    <property type="protein sequence ID" value="THC89727.1"/>
    <property type="molecule type" value="Genomic_DNA"/>
</dbReference>
<sequence length="69" mass="7636">MELDGAEHQWAKLPRPVHCHLDHICQAYSFPAVSAEEMEPNRAAGKREGDEAGTKIQSITSPILMGLHQ</sequence>
<gene>
    <name evidence="2" type="ORF">EYZ11_010830</name>
</gene>
<proteinExistence type="predicted"/>
<accession>A0A4S3J6J0</accession>
<keyword evidence="3" id="KW-1185">Reference proteome</keyword>
<dbReference type="VEuPathDB" id="FungiDB:EYZ11_010830"/>
<reference evidence="2 3" key="1">
    <citation type="submission" date="2019-03" db="EMBL/GenBank/DDBJ databases">
        <title>The genome sequence of a newly discovered highly antifungal drug resistant Aspergillus species, Aspergillus tanneri NIH 1004.</title>
        <authorList>
            <person name="Mounaud S."/>
            <person name="Singh I."/>
            <person name="Joardar V."/>
            <person name="Pakala S."/>
            <person name="Pakala S."/>
            <person name="Venepally P."/>
            <person name="Hoover J."/>
            <person name="Nierman W."/>
            <person name="Chung J."/>
            <person name="Losada L."/>
        </authorList>
    </citation>
    <scope>NUCLEOTIDE SEQUENCE [LARGE SCALE GENOMIC DNA]</scope>
    <source>
        <strain evidence="2 3">NIH1004</strain>
    </source>
</reference>
<organism evidence="2 3">
    <name type="scientific">Aspergillus tanneri</name>
    <dbReference type="NCBI Taxonomy" id="1220188"/>
    <lineage>
        <taxon>Eukaryota</taxon>
        <taxon>Fungi</taxon>
        <taxon>Dikarya</taxon>
        <taxon>Ascomycota</taxon>
        <taxon>Pezizomycotina</taxon>
        <taxon>Eurotiomycetes</taxon>
        <taxon>Eurotiomycetidae</taxon>
        <taxon>Eurotiales</taxon>
        <taxon>Aspergillaceae</taxon>
        <taxon>Aspergillus</taxon>
        <taxon>Aspergillus subgen. Circumdati</taxon>
    </lineage>
</organism>
<protein>
    <submittedName>
        <fullName evidence="2">Uncharacterized protein</fullName>
    </submittedName>
</protein>
<evidence type="ECO:0000313" key="3">
    <source>
        <dbReference type="Proteomes" id="UP000308092"/>
    </source>
</evidence>
<comment type="caution">
    <text evidence="2">The sequence shown here is derived from an EMBL/GenBank/DDBJ whole genome shotgun (WGS) entry which is preliminary data.</text>
</comment>
<evidence type="ECO:0000313" key="2">
    <source>
        <dbReference type="EMBL" id="THC89727.1"/>
    </source>
</evidence>
<dbReference type="Proteomes" id="UP000308092">
    <property type="component" value="Unassembled WGS sequence"/>
</dbReference>
<name>A0A4S3J6J0_9EURO</name>
<feature type="region of interest" description="Disordered" evidence="1">
    <location>
        <begin position="38"/>
        <end position="69"/>
    </location>
</feature>
<evidence type="ECO:0000256" key="1">
    <source>
        <dbReference type="SAM" id="MobiDB-lite"/>
    </source>
</evidence>